<dbReference type="AlphaFoldDB" id="A0A7X0Y6E3"/>
<proteinExistence type="predicted"/>
<evidence type="ECO:0000313" key="2">
    <source>
        <dbReference type="Proteomes" id="UP000535908"/>
    </source>
</evidence>
<organism evidence="1 2">
    <name type="scientific">Listeria grandensis</name>
    <dbReference type="NCBI Taxonomy" id="1494963"/>
    <lineage>
        <taxon>Bacteria</taxon>
        <taxon>Bacillati</taxon>
        <taxon>Bacillota</taxon>
        <taxon>Bacilli</taxon>
        <taxon>Bacillales</taxon>
        <taxon>Listeriaceae</taxon>
        <taxon>Listeria</taxon>
    </lineage>
</organism>
<dbReference type="Proteomes" id="UP000535908">
    <property type="component" value="Unassembled WGS sequence"/>
</dbReference>
<dbReference type="RefSeq" id="WP_185527976.1">
    <property type="nucleotide sequence ID" value="NZ_JAARWN010000027.1"/>
</dbReference>
<name>A0A7X0Y6E3_9LIST</name>
<dbReference type="EMBL" id="JAARWN010000027">
    <property type="protein sequence ID" value="MBC1937866.1"/>
    <property type="molecule type" value="Genomic_DNA"/>
</dbReference>
<reference evidence="1 2" key="1">
    <citation type="submission" date="2020-03" db="EMBL/GenBank/DDBJ databases">
        <title>Soil Listeria distribution.</title>
        <authorList>
            <person name="Liao J."/>
            <person name="Wiedmann M."/>
        </authorList>
    </citation>
    <scope>NUCLEOTIDE SEQUENCE [LARGE SCALE GENOMIC DNA]</scope>
    <source>
        <strain evidence="1 2">FSL L7-0741</strain>
    </source>
</reference>
<protein>
    <submittedName>
        <fullName evidence="1">Uncharacterized protein</fullName>
    </submittedName>
</protein>
<comment type="caution">
    <text evidence="1">The sequence shown here is derived from an EMBL/GenBank/DDBJ whole genome shotgun (WGS) entry which is preliminary data.</text>
</comment>
<gene>
    <name evidence="1" type="ORF">HCA69_16000</name>
</gene>
<evidence type="ECO:0000313" key="1">
    <source>
        <dbReference type="EMBL" id="MBC1937866.1"/>
    </source>
</evidence>
<sequence length="83" mass="9605">MLMMEEKVALVFAAVAAEYPEALESKKEFSKGIERGLAKYGIDDTAKLIEKKRSLQEQIKKRNSENDFYNKLAVEKIMRDFET</sequence>
<accession>A0A7X0Y6E3</accession>